<keyword evidence="3" id="KW-1185">Reference proteome</keyword>
<dbReference type="InterPro" id="IPR052164">
    <property type="entry name" value="Anthracycline_SecMetBiosynth"/>
</dbReference>
<accession>A0ABV9V470</accession>
<dbReference type="SUPFAM" id="SSF54593">
    <property type="entry name" value="Glyoxalase/Bleomycin resistance protein/Dihydroxybiphenyl dioxygenase"/>
    <property type="match status" value="2"/>
</dbReference>
<reference evidence="3" key="1">
    <citation type="journal article" date="2019" name="Int. J. Syst. Evol. Microbiol.">
        <title>The Global Catalogue of Microorganisms (GCM) 10K type strain sequencing project: providing services to taxonomists for standard genome sequencing and annotation.</title>
        <authorList>
            <consortium name="The Broad Institute Genomics Platform"/>
            <consortium name="The Broad Institute Genome Sequencing Center for Infectious Disease"/>
            <person name="Wu L."/>
            <person name="Ma J."/>
        </authorList>
    </citation>
    <scope>NUCLEOTIDE SEQUENCE [LARGE SCALE GENOMIC DNA]</scope>
    <source>
        <strain evidence="3">ICMP 257</strain>
    </source>
</reference>
<dbReference type="RefSeq" id="WP_033299604.1">
    <property type="nucleotide sequence ID" value="NZ_JBHSJE010000002.1"/>
</dbReference>
<dbReference type="InterPro" id="IPR004360">
    <property type="entry name" value="Glyas_Fos-R_dOase_dom"/>
</dbReference>
<dbReference type="Pfam" id="PF00903">
    <property type="entry name" value="Glyoxalase"/>
    <property type="match status" value="1"/>
</dbReference>
<dbReference type="PANTHER" id="PTHR33993">
    <property type="entry name" value="GLYOXALASE-RELATED"/>
    <property type="match status" value="1"/>
</dbReference>
<dbReference type="Pfam" id="PF18029">
    <property type="entry name" value="Glyoxalase_6"/>
    <property type="match status" value="1"/>
</dbReference>
<evidence type="ECO:0000313" key="3">
    <source>
        <dbReference type="Proteomes" id="UP001595908"/>
    </source>
</evidence>
<dbReference type="CDD" id="cd07247">
    <property type="entry name" value="SgaA_N_like"/>
    <property type="match status" value="2"/>
</dbReference>
<evidence type="ECO:0000259" key="1">
    <source>
        <dbReference type="PROSITE" id="PS51819"/>
    </source>
</evidence>
<sequence length="265" mass="28040">MAAESEGTPCWADGTFGDLEGAKRFYGELLGWTYGDSMPEYGDYTQAHLDGKAVAALSPPMPGQETPPAWCLYLASPDATATAAKIREHGGEVLVEPMRVGDFGTMVLAADPGGTPFGVWQAGSHEGFQAQRAPGAYSWAEVYTRDPAKADSFFAAVFGYGVKHLDDDAVDFSLYDLGADPVLGRMKMGDDFPSVVPAHMNVYFGVTDCDAAVEKAKALGAELRFGPMTIPYGRFATLADPQGAVFSLIDPTTTGGEVPEVTDAS</sequence>
<dbReference type="GeneID" id="31233185"/>
<dbReference type="InterPro" id="IPR037523">
    <property type="entry name" value="VOC_core"/>
</dbReference>
<gene>
    <name evidence="2" type="ORF">ACFPL4_10145</name>
</gene>
<dbReference type="EMBL" id="JBHSJE010000002">
    <property type="protein sequence ID" value="MFC4978730.1"/>
    <property type="molecule type" value="Genomic_DNA"/>
</dbReference>
<dbReference type="Proteomes" id="UP001595908">
    <property type="component" value="Unassembled WGS sequence"/>
</dbReference>
<protein>
    <submittedName>
        <fullName evidence="2">VOC family protein</fullName>
    </submittedName>
</protein>
<dbReference type="InterPro" id="IPR041581">
    <property type="entry name" value="Glyoxalase_6"/>
</dbReference>
<evidence type="ECO:0000313" key="2">
    <source>
        <dbReference type="EMBL" id="MFC4978730.1"/>
    </source>
</evidence>
<organism evidence="2 3">
    <name type="scientific">Streptomyces atroolivaceus</name>
    <dbReference type="NCBI Taxonomy" id="66869"/>
    <lineage>
        <taxon>Bacteria</taxon>
        <taxon>Bacillati</taxon>
        <taxon>Actinomycetota</taxon>
        <taxon>Actinomycetes</taxon>
        <taxon>Kitasatosporales</taxon>
        <taxon>Streptomycetaceae</taxon>
        <taxon>Streptomyces</taxon>
    </lineage>
</organism>
<dbReference type="PROSITE" id="PS51819">
    <property type="entry name" value="VOC"/>
    <property type="match status" value="2"/>
</dbReference>
<dbReference type="PANTHER" id="PTHR33993:SF10">
    <property type="entry name" value="CONSERVED PROTEIN"/>
    <property type="match status" value="1"/>
</dbReference>
<feature type="domain" description="VOC" evidence="1">
    <location>
        <begin position="136"/>
        <end position="251"/>
    </location>
</feature>
<dbReference type="InterPro" id="IPR029068">
    <property type="entry name" value="Glyas_Bleomycin-R_OHBP_Dase"/>
</dbReference>
<feature type="domain" description="VOC" evidence="1">
    <location>
        <begin position="8"/>
        <end position="122"/>
    </location>
</feature>
<comment type="caution">
    <text evidence="2">The sequence shown here is derived from an EMBL/GenBank/DDBJ whole genome shotgun (WGS) entry which is preliminary data.</text>
</comment>
<name>A0ABV9V470_STRAZ</name>
<proteinExistence type="predicted"/>
<dbReference type="Gene3D" id="3.10.180.10">
    <property type="entry name" value="2,3-Dihydroxybiphenyl 1,2-Dioxygenase, domain 1"/>
    <property type="match status" value="2"/>
</dbReference>